<dbReference type="KEGG" id="cdes:C0J27_05525"/>
<dbReference type="EMBL" id="CP025544">
    <property type="protein sequence ID" value="AXK61161.1"/>
    <property type="molecule type" value="Genomic_DNA"/>
</dbReference>
<keyword evidence="1" id="KW-0812">Transmembrane</keyword>
<keyword evidence="1" id="KW-1133">Transmembrane helix</keyword>
<dbReference type="InterPro" id="IPR007170">
    <property type="entry name" value="SpoVG"/>
</dbReference>
<dbReference type="AlphaFoldDB" id="A0A345ZCZ4"/>
<dbReference type="InterPro" id="IPR036751">
    <property type="entry name" value="SpoVG_sf"/>
</dbReference>
<dbReference type="Pfam" id="PF04026">
    <property type="entry name" value="SpoVG"/>
    <property type="match status" value="1"/>
</dbReference>
<organism evidence="2 3">
    <name type="scientific">Candidatus Chromulinivorax destructor</name>
    <dbReference type="NCBI Taxonomy" id="2066483"/>
    <lineage>
        <taxon>Bacteria</taxon>
        <taxon>Candidatus Babelota</taxon>
        <taxon>Candidatus Babeliae</taxon>
        <taxon>Candidatus Babeliales</taxon>
        <taxon>Candidatus Chromulinivoraceae</taxon>
        <taxon>Candidatus Chromulinivorax</taxon>
    </lineage>
</organism>
<evidence type="ECO:0000313" key="2">
    <source>
        <dbReference type="EMBL" id="AXK61161.1"/>
    </source>
</evidence>
<dbReference type="GO" id="GO:0030435">
    <property type="term" value="P:sporulation resulting in formation of a cellular spore"/>
    <property type="evidence" value="ECO:0007669"/>
    <property type="project" value="InterPro"/>
</dbReference>
<accession>A0A345ZCZ4</accession>
<evidence type="ECO:0000256" key="1">
    <source>
        <dbReference type="SAM" id="Phobius"/>
    </source>
</evidence>
<protein>
    <recommendedName>
        <fullName evidence="4">SpoVG family protein</fullName>
    </recommendedName>
</protein>
<dbReference type="OrthoDB" id="9796286at2"/>
<proteinExistence type="predicted"/>
<reference evidence="2 3" key="1">
    <citation type="submission" date="2017-12" db="EMBL/GenBank/DDBJ databases">
        <title>Chromulinavorax destructans is a abundant pathogen of dominant heterotrophic picoflagllates.</title>
        <authorList>
            <person name="Deeg C.M."/>
            <person name="Zimmer M."/>
            <person name="Suttle C.A."/>
        </authorList>
    </citation>
    <scope>NUCLEOTIDE SEQUENCE [LARGE SCALE GENOMIC DNA]</scope>
    <source>
        <strain evidence="2 3">SeV1</strain>
    </source>
</reference>
<evidence type="ECO:0000313" key="3">
    <source>
        <dbReference type="Proteomes" id="UP000254834"/>
    </source>
</evidence>
<dbReference type="Gene3D" id="3.30.1120.40">
    <property type="entry name" value="Stage V sporulation protein G"/>
    <property type="match status" value="1"/>
</dbReference>
<keyword evidence="3" id="KW-1185">Reference proteome</keyword>
<name>A0A345ZCZ4_9BACT</name>
<keyword evidence="1" id="KW-0472">Membrane</keyword>
<dbReference type="SUPFAM" id="SSF160537">
    <property type="entry name" value="SpoVG-like"/>
    <property type="match status" value="1"/>
</dbReference>
<dbReference type="RefSeq" id="WP_115586176.1">
    <property type="nucleotide sequence ID" value="NZ_CP025544.1"/>
</dbReference>
<sequence length="89" mass="10099">MISINEIQIVPIESKNGMVGFASVIVANAFYLGSIAIFTRPEGGYRLTYPTRKNTRQNLNFFYPINKEVAQQVELAVIKKYQEIVIDTN</sequence>
<dbReference type="Proteomes" id="UP000254834">
    <property type="component" value="Chromosome"/>
</dbReference>
<evidence type="ECO:0008006" key="4">
    <source>
        <dbReference type="Google" id="ProtNLM"/>
    </source>
</evidence>
<gene>
    <name evidence="2" type="ORF">C0J27_05525</name>
</gene>
<feature type="transmembrane region" description="Helical" evidence="1">
    <location>
        <begin position="18"/>
        <end position="38"/>
    </location>
</feature>